<organism evidence="2 3">
    <name type="scientific">Plasmodiophora brassicae</name>
    <name type="common">Clubroot disease agent</name>
    <dbReference type="NCBI Taxonomy" id="37360"/>
    <lineage>
        <taxon>Eukaryota</taxon>
        <taxon>Sar</taxon>
        <taxon>Rhizaria</taxon>
        <taxon>Endomyxa</taxon>
        <taxon>Phytomyxea</taxon>
        <taxon>Plasmodiophorida</taxon>
        <taxon>Plasmodiophoridae</taxon>
        <taxon>Plasmodiophora</taxon>
    </lineage>
</organism>
<feature type="region of interest" description="Disordered" evidence="1">
    <location>
        <begin position="262"/>
        <end position="285"/>
    </location>
</feature>
<feature type="region of interest" description="Disordered" evidence="1">
    <location>
        <begin position="359"/>
        <end position="428"/>
    </location>
</feature>
<feature type="compositionally biased region" description="Pro residues" evidence="1">
    <location>
        <begin position="215"/>
        <end position="224"/>
    </location>
</feature>
<dbReference type="Proteomes" id="UP000039324">
    <property type="component" value="Unassembled WGS sequence"/>
</dbReference>
<feature type="region of interest" description="Disordered" evidence="1">
    <location>
        <begin position="193"/>
        <end position="225"/>
    </location>
</feature>
<reference evidence="2 3" key="1">
    <citation type="submission" date="2015-02" db="EMBL/GenBank/DDBJ databases">
        <authorList>
            <person name="Chooi Y.-H."/>
        </authorList>
    </citation>
    <scope>NUCLEOTIDE SEQUENCE [LARGE SCALE GENOMIC DNA]</scope>
    <source>
        <strain evidence="2">E3</strain>
    </source>
</reference>
<feature type="region of interest" description="Disordered" evidence="1">
    <location>
        <begin position="661"/>
        <end position="709"/>
    </location>
</feature>
<keyword evidence="3" id="KW-1185">Reference proteome</keyword>
<proteinExistence type="predicted"/>
<feature type="compositionally biased region" description="Polar residues" evidence="1">
    <location>
        <begin position="581"/>
        <end position="593"/>
    </location>
</feature>
<sequence>MGRRCDTYCRHHIVNQPATCKRFTTRLRYPFSTIKRSNVFMSTANFPLGTPYGIVWLFGAGWSCAQCTICASASRDDEHLGAAMLSGPSLQPDTPLTLPTDVHRDSHAVRGGRATSVRPSFAGGSIGHLRSRELSFSGADREVSRLNAFGRKTYLDASRYYHDSGSDHSDDAAFDIDDCSPQEWTLAVDLHPASPRLEPSAPASAQTHPTSHPQTNPPPNPTLPVPMVLDNAAMGQSGVTCAHKSSTGRRDLTALSKVVQQSFGQSRDAASVGASGLQTSDRDANGTVANHDAALKDRTHSAPKPVAVHAFQQNRATAQRTVPLRIPKISNDAPIILGRRKSETLSSVETVVSTFSSKDASNGVSCGMLNPSMPPSRHSTEQRGYPSSRAAGLELPKGKSQSDSSRQSHMHRGATPEAQWRGGQAGSISRDALDPSVALRNSDLLPPNPWTVLSGMPRRADSAISAMRQAPRDNRETLVNHILLFFSIDQFYELIRNTKGEFLVFLKDWLVDALQTNNRALSIALLRLLEVLPLTPSAECPEIKKELRAFASQDRVVSALITRLLRNWEVHEKDVALYKSKSGSGTDLQQRPSPASDDAVPSTSTFAVPLLGPREDVIPSDMSVTRTVPYVNSAADAPFFVRPSLAFPNSDTLFRSVLKERSTAPKRIPPSSDSQELVRSPRPGPEGRPTDPRLNPQAAYTDRNKPASA</sequence>
<dbReference type="AlphaFoldDB" id="A0A0G4IVK7"/>
<dbReference type="EMBL" id="CDSF01000089">
    <property type="protein sequence ID" value="CEO99096.1"/>
    <property type="molecule type" value="Genomic_DNA"/>
</dbReference>
<evidence type="ECO:0000256" key="1">
    <source>
        <dbReference type="SAM" id="MobiDB-lite"/>
    </source>
</evidence>
<evidence type="ECO:0000313" key="2">
    <source>
        <dbReference type="EMBL" id="CEO99096.1"/>
    </source>
</evidence>
<name>A0A0G4IVK7_PLABS</name>
<protein>
    <submittedName>
        <fullName evidence="2">Uncharacterized protein</fullName>
    </submittedName>
</protein>
<feature type="region of interest" description="Disordered" evidence="1">
    <location>
        <begin position="581"/>
        <end position="606"/>
    </location>
</feature>
<accession>A0A0G4IVK7</accession>
<evidence type="ECO:0000313" key="3">
    <source>
        <dbReference type="Proteomes" id="UP000039324"/>
    </source>
</evidence>
<gene>
    <name evidence="2" type="ORF">PBRA_007210</name>
</gene>